<dbReference type="EMBL" id="KB110675">
    <property type="protein sequence ID" value="ELK26809.1"/>
    <property type="molecule type" value="Genomic_DNA"/>
</dbReference>
<dbReference type="Proteomes" id="UP000010556">
    <property type="component" value="Unassembled WGS sequence"/>
</dbReference>
<feature type="domain" description="Lipoxygenase" evidence="7">
    <location>
        <begin position="1"/>
        <end position="177"/>
    </location>
</feature>
<gene>
    <name evidence="8" type="ORF">MDA_GLEAN10000841</name>
</gene>
<evidence type="ECO:0000256" key="2">
    <source>
        <dbReference type="ARBA" id="ARBA00022723"/>
    </source>
</evidence>
<sequence>MAWLLAKCWVRSSDFQLHELLSHLLRGHLMAEVIAMATMRCLPSIHPIFKLIIPHLRYTMEINVRARNGLVSDLGVFDQVVSTGGGGHVELLKRARASLTYRSFCPPDDLSDRGLLGVKSSYYAQDALRLWEIIYCYVEGIVSLHYKTDKAVKEDLELQTWCREITEIGLLGAQDQGELSPCPETSSVEGSSWEHPQNPPCFCETLQKHVQPLLECP</sequence>
<dbReference type="InterPro" id="IPR020833">
    <property type="entry name" value="LipOase_Fe_BS"/>
</dbReference>
<dbReference type="PROSITE" id="PS00711">
    <property type="entry name" value="LIPOXYGENASE_1"/>
    <property type="match status" value="1"/>
</dbReference>
<keyword evidence="4 6" id="KW-0560">Oxidoreductase</keyword>
<dbReference type="InterPro" id="IPR000907">
    <property type="entry name" value="LipOase"/>
</dbReference>
<keyword evidence="5 6" id="KW-0408">Iron</keyword>
<keyword evidence="2 6" id="KW-0479">Metal-binding</keyword>
<evidence type="ECO:0000256" key="1">
    <source>
        <dbReference type="ARBA" id="ARBA00001962"/>
    </source>
</evidence>
<comment type="cofactor">
    <cofactor evidence="1 6">
        <name>Fe cation</name>
        <dbReference type="ChEBI" id="CHEBI:24875"/>
    </cofactor>
</comment>
<dbReference type="GO" id="GO:0034440">
    <property type="term" value="P:lipid oxidation"/>
    <property type="evidence" value="ECO:0007669"/>
    <property type="project" value="InterPro"/>
</dbReference>
<dbReference type="GO" id="GO:0016702">
    <property type="term" value="F:oxidoreductase activity, acting on single donors with incorporation of molecular oxygen, incorporation of two atoms of oxygen"/>
    <property type="evidence" value="ECO:0007669"/>
    <property type="project" value="InterPro"/>
</dbReference>
<dbReference type="InterPro" id="IPR036226">
    <property type="entry name" value="LipOase_C_sf"/>
</dbReference>
<evidence type="ECO:0000313" key="9">
    <source>
        <dbReference type="Proteomes" id="UP000010556"/>
    </source>
</evidence>
<evidence type="ECO:0000256" key="6">
    <source>
        <dbReference type="RuleBase" id="RU003974"/>
    </source>
</evidence>
<accession>L5LKA0</accession>
<dbReference type="Gene3D" id="1.20.245.10">
    <property type="entry name" value="Lipoxygenase-1, Domain 5"/>
    <property type="match status" value="1"/>
</dbReference>
<dbReference type="InterPro" id="IPR013819">
    <property type="entry name" value="LipOase_C"/>
</dbReference>
<evidence type="ECO:0000256" key="4">
    <source>
        <dbReference type="ARBA" id="ARBA00023002"/>
    </source>
</evidence>
<organism evidence="8 9">
    <name type="scientific">Myotis davidii</name>
    <name type="common">David's myotis</name>
    <dbReference type="NCBI Taxonomy" id="225400"/>
    <lineage>
        <taxon>Eukaryota</taxon>
        <taxon>Metazoa</taxon>
        <taxon>Chordata</taxon>
        <taxon>Craniata</taxon>
        <taxon>Vertebrata</taxon>
        <taxon>Euteleostomi</taxon>
        <taxon>Mammalia</taxon>
        <taxon>Eutheria</taxon>
        <taxon>Laurasiatheria</taxon>
        <taxon>Chiroptera</taxon>
        <taxon>Yangochiroptera</taxon>
        <taxon>Vespertilionidae</taxon>
        <taxon>Myotis</taxon>
    </lineage>
</organism>
<keyword evidence="3 6" id="KW-0223">Dioxygenase</keyword>
<evidence type="ECO:0000256" key="5">
    <source>
        <dbReference type="ARBA" id="ARBA00023004"/>
    </source>
</evidence>
<name>L5LKA0_MYODS</name>
<proteinExistence type="inferred from homology"/>
<dbReference type="PROSITE" id="PS00081">
    <property type="entry name" value="LIPOXYGENASE_2"/>
    <property type="match status" value="1"/>
</dbReference>
<evidence type="ECO:0000259" key="7">
    <source>
        <dbReference type="PROSITE" id="PS51393"/>
    </source>
</evidence>
<reference evidence="9" key="1">
    <citation type="journal article" date="2013" name="Science">
        <title>Comparative analysis of bat genomes provides insight into the evolution of flight and immunity.</title>
        <authorList>
            <person name="Zhang G."/>
            <person name="Cowled C."/>
            <person name="Shi Z."/>
            <person name="Huang Z."/>
            <person name="Bishop-Lilly K.A."/>
            <person name="Fang X."/>
            <person name="Wynne J.W."/>
            <person name="Xiong Z."/>
            <person name="Baker M.L."/>
            <person name="Zhao W."/>
            <person name="Tachedjian M."/>
            <person name="Zhu Y."/>
            <person name="Zhou P."/>
            <person name="Jiang X."/>
            <person name="Ng J."/>
            <person name="Yang L."/>
            <person name="Wu L."/>
            <person name="Xiao J."/>
            <person name="Feng Y."/>
            <person name="Chen Y."/>
            <person name="Sun X."/>
            <person name="Zhang Y."/>
            <person name="Marsh G.A."/>
            <person name="Crameri G."/>
            <person name="Broder C.C."/>
            <person name="Frey K.G."/>
            <person name="Wang L.F."/>
            <person name="Wang J."/>
        </authorList>
    </citation>
    <scope>NUCLEOTIDE SEQUENCE [LARGE SCALE GENOMIC DNA]</scope>
</reference>
<dbReference type="AlphaFoldDB" id="L5LKA0"/>
<protein>
    <submittedName>
        <fullName evidence="8">Arachidonate 12-lipoxygenase, 12S-type</fullName>
    </submittedName>
</protein>
<keyword evidence="9" id="KW-1185">Reference proteome</keyword>
<dbReference type="PROSITE" id="PS51393">
    <property type="entry name" value="LIPOXYGENASE_3"/>
    <property type="match status" value="1"/>
</dbReference>
<dbReference type="SUPFAM" id="SSF48484">
    <property type="entry name" value="Lipoxigenase"/>
    <property type="match status" value="1"/>
</dbReference>
<evidence type="ECO:0000256" key="3">
    <source>
        <dbReference type="ARBA" id="ARBA00022964"/>
    </source>
</evidence>
<dbReference type="Pfam" id="PF00305">
    <property type="entry name" value="Lipoxygenase"/>
    <property type="match status" value="1"/>
</dbReference>
<dbReference type="PANTHER" id="PTHR11771">
    <property type="entry name" value="LIPOXYGENASE"/>
    <property type="match status" value="1"/>
</dbReference>
<evidence type="ECO:0000313" key="8">
    <source>
        <dbReference type="EMBL" id="ELK26809.1"/>
    </source>
</evidence>
<comment type="similarity">
    <text evidence="6">Belongs to the lipoxygenase family.</text>
</comment>
<dbReference type="GO" id="GO:0046872">
    <property type="term" value="F:metal ion binding"/>
    <property type="evidence" value="ECO:0007669"/>
    <property type="project" value="UniProtKB-KW"/>
</dbReference>
<dbReference type="PRINTS" id="PR00087">
    <property type="entry name" value="LIPOXYGENASE"/>
</dbReference>
<dbReference type="InterPro" id="IPR020834">
    <property type="entry name" value="LipOase_CS"/>
</dbReference>